<reference evidence="1 2" key="1">
    <citation type="submission" date="2013-01" db="EMBL/GenBank/DDBJ databases">
        <authorList>
            <person name="Harkins D.M."/>
            <person name="Durkin A.S."/>
            <person name="Brinkac L.M."/>
            <person name="Haft D.H."/>
            <person name="Selengut J.D."/>
            <person name="Sanka R."/>
            <person name="DePew J."/>
            <person name="Purushe J."/>
            <person name="Matthias M.A."/>
            <person name="Vinetz J.M."/>
            <person name="Sutton G.G."/>
            <person name="Nierman W.C."/>
            <person name="Fouts D.E."/>
        </authorList>
    </citation>
    <scope>NUCLEOTIDE SEQUENCE [LARGE SCALE GENOMIC DNA]</scope>
    <source>
        <strain evidence="1 2">ZUN142</strain>
    </source>
</reference>
<name>M6U8K3_9LEPT</name>
<evidence type="ECO:0000313" key="2">
    <source>
        <dbReference type="Proteomes" id="UP000012153"/>
    </source>
</evidence>
<gene>
    <name evidence="1" type="ORF">LEP1GSC186_0634</name>
</gene>
<dbReference type="AlphaFoldDB" id="M6U8K3"/>
<dbReference type="EMBL" id="AHOP02000027">
    <property type="protein sequence ID" value="EMO40835.1"/>
    <property type="molecule type" value="Genomic_DNA"/>
</dbReference>
<comment type="caution">
    <text evidence="1">The sequence shown here is derived from an EMBL/GenBank/DDBJ whole genome shotgun (WGS) entry which is preliminary data.</text>
</comment>
<sequence>MSSHNLGIDLQSSDSNFRKNELWNLTQRGTSGKFMGKGP</sequence>
<proteinExistence type="predicted"/>
<dbReference type="Proteomes" id="UP000012153">
    <property type="component" value="Unassembled WGS sequence"/>
</dbReference>
<accession>M6U8K3</accession>
<protein>
    <submittedName>
        <fullName evidence="1">Uncharacterized protein</fullName>
    </submittedName>
</protein>
<evidence type="ECO:0000313" key="1">
    <source>
        <dbReference type="EMBL" id="EMO40835.1"/>
    </source>
</evidence>
<organism evidence="1 2">
    <name type="scientific">Leptospira noguchii serovar Autumnalis str. ZUN142</name>
    <dbReference type="NCBI Taxonomy" id="1085540"/>
    <lineage>
        <taxon>Bacteria</taxon>
        <taxon>Pseudomonadati</taxon>
        <taxon>Spirochaetota</taxon>
        <taxon>Spirochaetia</taxon>
        <taxon>Leptospirales</taxon>
        <taxon>Leptospiraceae</taxon>
        <taxon>Leptospira</taxon>
    </lineage>
</organism>